<keyword evidence="1" id="KW-0472">Membrane</keyword>
<name>A0A7J8IN96_ROUAE</name>
<organism evidence="2 3">
    <name type="scientific">Rousettus aegyptiacus</name>
    <name type="common">Egyptian fruit bat</name>
    <name type="synonym">Pteropus aegyptiacus</name>
    <dbReference type="NCBI Taxonomy" id="9407"/>
    <lineage>
        <taxon>Eukaryota</taxon>
        <taxon>Metazoa</taxon>
        <taxon>Chordata</taxon>
        <taxon>Craniata</taxon>
        <taxon>Vertebrata</taxon>
        <taxon>Euteleostomi</taxon>
        <taxon>Mammalia</taxon>
        <taxon>Eutheria</taxon>
        <taxon>Laurasiatheria</taxon>
        <taxon>Chiroptera</taxon>
        <taxon>Yinpterochiroptera</taxon>
        <taxon>Pteropodoidea</taxon>
        <taxon>Pteropodidae</taxon>
        <taxon>Rousettinae</taxon>
        <taxon>Rousettus</taxon>
    </lineage>
</organism>
<evidence type="ECO:0000256" key="1">
    <source>
        <dbReference type="SAM" id="Phobius"/>
    </source>
</evidence>
<dbReference type="AlphaFoldDB" id="A0A7J8IN96"/>
<dbReference type="Proteomes" id="UP000593571">
    <property type="component" value="Unassembled WGS sequence"/>
</dbReference>
<keyword evidence="3" id="KW-1185">Reference proteome</keyword>
<protein>
    <submittedName>
        <fullName evidence="2">Uncharacterized protein</fullName>
    </submittedName>
</protein>
<evidence type="ECO:0000313" key="3">
    <source>
        <dbReference type="Proteomes" id="UP000593571"/>
    </source>
</evidence>
<feature type="transmembrane region" description="Helical" evidence="1">
    <location>
        <begin position="85"/>
        <end position="111"/>
    </location>
</feature>
<dbReference type="EMBL" id="JACASE010000003">
    <property type="protein sequence ID" value="KAF6485615.1"/>
    <property type="molecule type" value="Genomic_DNA"/>
</dbReference>
<accession>A0A7J8IN96</accession>
<feature type="transmembrane region" description="Helical" evidence="1">
    <location>
        <begin position="118"/>
        <end position="140"/>
    </location>
</feature>
<gene>
    <name evidence="2" type="ORF">HJG63_010756</name>
</gene>
<keyword evidence="1" id="KW-1133">Transmembrane helix</keyword>
<evidence type="ECO:0000313" key="2">
    <source>
        <dbReference type="EMBL" id="KAF6485615.1"/>
    </source>
</evidence>
<reference evidence="2 3" key="1">
    <citation type="journal article" date="2020" name="Nature">
        <title>Six reference-quality genomes reveal evolution of bat adaptations.</title>
        <authorList>
            <person name="Jebb D."/>
            <person name="Huang Z."/>
            <person name="Pippel M."/>
            <person name="Hughes G.M."/>
            <person name="Lavrichenko K."/>
            <person name="Devanna P."/>
            <person name="Winkler S."/>
            <person name="Jermiin L.S."/>
            <person name="Skirmuntt E.C."/>
            <person name="Katzourakis A."/>
            <person name="Burkitt-Gray L."/>
            <person name="Ray D.A."/>
            <person name="Sullivan K.A.M."/>
            <person name="Roscito J.G."/>
            <person name="Kirilenko B.M."/>
            <person name="Davalos L.M."/>
            <person name="Corthals A.P."/>
            <person name="Power M.L."/>
            <person name="Jones G."/>
            <person name="Ransome R.D."/>
            <person name="Dechmann D.K.N."/>
            <person name="Locatelli A.G."/>
            <person name="Puechmaille S.J."/>
            <person name="Fedrigo O."/>
            <person name="Jarvis E.D."/>
            <person name="Hiller M."/>
            <person name="Vernes S.C."/>
            <person name="Myers E.W."/>
            <person name="Teeling E.C."/>
        </authorList>
    </citation>
    <scope>NUCLEOTIDE SEQUENCE [LARGE SCALE GENOMIC DNA]</scope>
    <source>
        <strain evidence="2">MRouAeg1</strain>
        <tissue evidence="2">Muscle</tissue>
    </source>
</reference>
<sequence length="150" mass="16274">MVTTWSLLCKCRTQVPVAPWSTSAPHLAAWAGAGGAGFLCSLQWPTGPTPVSHVQRGSILFQGLPKSGQPWHLNLPPHCLYASKLGLINCVCVCICVPGPWCLCVCMFSFCMCVHEPVFFFFASMCICVCTVATVIMPLMEILPRIATLN</sequence>
<comment type="caution">
    <text evidence="2">The sequence shown here is derived from an EMBL/GenBank/DDBJ whole genome shotgun (WGS) entry which is preliminary data.</text>
</comment>
<keyword evidence="1" id="KW-0812">Transmembrane</keyword>
<proteinExistence type="predicted"/>